<accession>A0A4R8FKR0</accession>
<dbReference type="EMBL" id="SOEC01000015">
    <property type="protein sequence ID" value="TDX26774.1"/>
    <property type="molecule type" value="Genomic_DNA"/>
</dbReference>
<proteinExistence type="predicted"/>
<sequence>MYQRTIPHSMLDASLCPPPSPDVIRIAFRKDGSAWCYELPKRPFCGLSSIRFTEILDDFSYALQARKGNSTNALYLEPGERTAHAMWLDAHAEALERDAKLARTLARRLAG</sequence>
<comment type="caution">
    <text evidence="1">The sequence shown here is derived from an EMBL/GenBank/DDBJ whole genome shotgun (WGS) entry which is preliminary data.</text>
</comment>
<reference evidence="1 2" key="1">
    <citation type="submission" date="2019-03" db="EMBL/GenBank/DDBJ databases">
        <title>Freshwater and sediment microbial communities from various areas in North America, analyzing microbe dynamics in response to fracking.</title>
        <authorList>
            <person name="Lamendella R."/>
        </authorList>
    </citation>
    <scope>NUCLEOTIDE SEQUENCE [LARGE SCALE GENOMIC DNA]</scope>
    <source>
        <strain evidence="1 2">6_TX</strain>
    </source>
</reference>
<dbReference type="AlphaFoldDB" id="A0A4R8FKR0"/>
<name>A0A4R8FKR0_9GAMM</name>
<evidence type="ECO:0000313" key="2">
    <source>
        <dbReference type="Proteomes" id="UP000294489"/>
    </source>
</evidence>
<dbReference type="Proteomes" id="UP000294489">
    <property type="component" value="Unassembled WGS sequence"/>
</dbReference>
<evidence type="ECO:0000313" key="1">
    <source>
        <dbReference type="EMBL" id="TDX26774.1"/>
    </source>
</evidence>
<protein>
    <submittedName>
        <fullName evidence="1">Uncharacterized protein</fullName>
    </submittedName>
</protein>
<organism evidence="1 2">
    <name type="scientific">Modicisalibacter xianhensis</name>
    <dbReference type="NCBI Taxonomy" id="442341"/>
    <lineage>
        <taxon>Bacteria</taxon>
        <taxon>Pseudomonadati</taxon>
        <taxon>Pseudomonadota</taxon>
        <taxon>Gammaproteobacteria</taxon>
        <taxon>Oceanospirillales</taxon>
        <taxon>Halomonadaceae</taxon>
        <taxon>Modicisalibacter</taxon>
    </lineage>
</organism>
<gene>
    <name evidence="1" type="ORF">DFO67_11539</name>
</gene>